<dbReference type="Proteomes" id="UP000300142">
    <property type="component" value="Unassembled WGS sequence"/>
</dbReference>
<dbReference type="PROSITE" id="PS50893">
    <property type="entry name" value="ABC_TRANSPORTER_2"/>
    <property type="match status" value="1"/>
</dbReference>
<dbReference type="GO" id="GO:0005524">
    <property type="term" value="F:ATP binding"/>
    <property type="evidence" value="ECO:0007669"/>
    <property type="project" value="UniProtKB-KW"/>
</dbReference>
<dbReference type="AlphaFoldDB" id="A0A480A7N0"/>
<dbReference type="InterPro" id="IPR027417">
    <property type="entry name" value="P-loop_NTPase"/>
</dbReference>
<dbReference type="EMBL" id="BJCE01000123">
    <property type="protein sequence ID" value="GCL38204.1"/>
    <property type="molecule type" value="Genomic_DNA"/>
</dbReference>
<evidence type="ECO:0000256" key="2">
    <source>
        <dbReference type="ARBA" id="ARBA00022741"/>
    </source>
</evidence>
<dbReference type="PANTHER" id="PTHR42734:SF21">
    <property type="entry name" value="IRON ABC TRANSPORTER, ATP-BINDING PROTEIN"/>
    <property type="match status" value="1"/>
</dbReference>
<dbReference type="CDD" id="cd03214">
    <property type="entry name" value="ABC_Iron-Siderophores_B12_Hemin"/>
    <property type="match status" value="1"/>
</dbReference>
<keyword evidence="6" id="KW-1185">Reference proteome</keyword>
<keyword evidence="3" id="KW-0067">ATP-binding</keyword>
<dbReference type="SMART" id="SM00382">
    <property type="entry name" value="AAA"/>
    <property type="match status" value="1"/>
</dbReference>
<comment type="caution">
    <text evidence="5">The sequence shown here is derived from an EMBL/GenBank/DDBJ whole genome shotgun (WGS) entry which is preliminary data.</text>
</comment>
<dbReference type="PANTHER" id="PTHR42734">
    <property type="entry name" value="METAL TRANSPORT SYSTEM ATP-BINDING PROTEIN TM_0124-RELATED"/>
    <property type="match status" value="1"/>
</dbReference>
<accession>A0A480A7N0</accession>
<evidence type="ECO:0000256" key="1">
    <source>
        <dbReference type="ARBA" id="ARBA00022448"/>
    </source>
</evidence>
<dbReference type="Gene3D" id="3.40.50.300">
    <property type="entry name" value="P-loop containing nucleotide triphosphate hydrolases"/>
    <property type="match status" value="1"/>
</dbReference>
<dbReference type="FunFam" id="3.40.50.300:FF:000134">
    <property type="entry name" value="Iron-enterobactin ABC transporter ATP-binding protein"/>
    <property type="match status" value="1"/>
</dbReference>
<organism evidence="5 6">
    <name type="scientific">Sphaerospermopsis reniformis</name>
    <dbReference type="NCBI Taxonomy" id="531300"/>
    <lineage>
        <taxon>Bacteria</taxon>
        <taxon>Bacillati</taxon>
        <taxon>Cyanobacteriota</taxon>
        <taxon>Cyanophyceae</taxon>
        <taxon>Nostocales</taxon>
        <taxon>Aphanizomenonaceae</taxon>
        <taxon>Sphaerospermopsis</taxon>
    </lineage>
</organism>
<proteinExistence type="predicted"/>
<dbReference type="InterPro" id="IPR003439">
    <property type="entry name" value="ABC_transporter-like_ATP-bd"/>
</dbReference>
<evidence type="ECO:0000256" key="3">
    <source>
        <dbReference type="ARBA" id="ARBA00022840"/>
    </source>
</evidence>
<dbReference type="InterPro" id="IPR050153">
    <property type="entry name" value="Metal_Ion_Import_ABC"/>
</dbReference>
<name>A0A480A7N0_9CYAN</name>
<dbReference type="GO" id="GO:0016887">
    <property type="term" value="F:ATP hydrolysis activity"/>
    <property type="evidence" value="ECO:0007669"/>
    <property type="project" value="InterPro"/>
</dbReference>
<sequence length="354" mass="39306">MSNAILTTHNLTIGYQTSRKNFRCVAENISVSLQAGELVCLLGPNGAGKSTLLRSLAGMQPPVAGEVRLLDDNIYNLAPQDLAKRLSLVLTEKVDGGMLSAYNLVTLGRHPYTDWWGNLTAEDEAIVHWAIKSVGALNLVSRQVSELSDGERQKIMIARALAQSPIVMLLDEPTAFLDLPRRVEIMQLLRNLARETKQAILLSTHDLDLALRLADQIWLLNSHGILQVGAPEDLVLSGAFANTFNSEGVEFDIFSGEFNLHTPFKGEIQVMGEGIATIWTIRALQRVGFQVKQTEKFSFNQNAAKTQLVVEVISKSQEKFWQTQVINNHPDVYVHNSLYAMIDFLNQNVISLDN</sequence>
<keyword evidence="1" id="KW-0813">Transport</keyword>
<reference evidence="6" key="1">
    <citation type="submission" date="2019-02" db="EMBL/GenBank/DDBJ databases">
        <title>Draft genome sequence of Sphaerospermopsis reniformis NIES-1949.</title>
        <authorList>
            <person name="Yamaguchi H."/>
            <person name="Suzuki S."/>
            <person name="Kawachi M."/>
        </authorList>
    </citation>
    <scope>NUCLEOTIDE SEQUENCE [LARGE SCALE GENOMIC DNA]</scope>
    <source>
        <strain evidence="6">NIES-1949</strain>
    </source>
</reference>
<dbReference type="Pfam" id="PF00005">
    <property type="entry name" value="ABC_tran"/>
    <property type="match status" value="1"/>
</dbReference>
<dbReference type="InterPro" id="IPR003593">
    <property type="entry name" value="AAA+_ATPase"/>
</dbReference>
<keyword evidence="2" id="KW-0547">Nucleotide-binding</keyword>
<protein>
    <submittedName>
        <fullName evidence="5">Ferrichrome ABC transporter</fullName>
    </submittedName>
</protein>
<evidence type="ECO:0000259" key="4">
    <source>
        <dbReference type="PROSITE" id="PS50893"/>
    </source>
</evidence>
<dbReference type="RefSeq" id="WP_137668159.1">
    <property type="nucleotide sequence ID" value="NZ_BJCE01000123.1"/>
</dbReference>
<gene>
    <name evidence="5" type="ORF">SR1949_33180</name>
</gene>
<evidence type="ECO:0000313" key="6">
    <source>
        <dbReference type="Proteomes" id="UP000300142"/>
    </source>
</evidence>
<evidence type="ECO:0000313" key="5">
    <source>
        <dbReference type="EMBL" id="GCL38204.1"/>
    </source>
</evidence>
<dbReference type="SUPFAM" id="SSF52540">
    <property type="entry name" value="P-loop containing nucleoside triphosphate hydrolases"/>
    <property type="match status" value="1"/>
</dbReference>
<feature type="domain" description="ABC transporter" evidence="4">
    <location>
        <begin position="6"/>
        <end position="247"/>
    </location>
</feature>